<dbReference type="PANTHER" id="PTHR43627:SF1">
    <property type="entry name" value="COBALT TRANSPORT PROTEIN CBIM"/>
    <property type="match status" value="1"/>
</dbReference>
<dbReference type="KEGG" id="apak:AP3564_14995"/>
<feature type="transmembrane region" description="Helical" evidence="11">
    <location>
        <begin position="48"/>
        <end position="67"/>
    </location>
</feature>
<keyword evidence="5" id="KW-0169">Cobalamin biosynthesis</keyword>
<keyword evidence="4" id="KW-1003">Cell membrane</keyword>
<comment type="subcellular location">
    <subcellularLocation>
        <location evidence="1">Cell membrane</location>
        <topology evidence="1">Multi-pass membrane protein</topology>
    </subcellularLocation>
</comment>
<evidence type="ECO:0000256" key="10">
    <source>
        <dbReference type="ARBA" id="ARBA00023285"/>
    </source>
</evidence>
<dbReference type="EMBL" id="CP017703">
    <property type="protein sequence ID" value="ASS91350.1"/>
    <property type="molecule type" value="Genomic_DNA"/>
</dbReference>
<evidence type="ECO:0000256" key="2">
    <source>
        <dbReference type="ARBA" id="ARBA00022426"/>
    </source>
</evidence>
<keyword evidence="10" id="KW-0170">Cobalt</keyword>
<evidence type="ECO:0000256" key="1">
    <source>
        <dbReference type="ARBA" id="ARBA00004651"/>
    </source>
</evidence>
<accession>A0A223E823</accession>
<evidence type="ECO:0000256" key="4">
    <source>
        <dbReference type="ARBA" id="ARBA00022475"/>
    </source>
</evidence>
<keyword evidence="2" id="KW-0171">Cobalt transport</keyword>
<keyword evidence="9 11" id="KW-0472">Membrane</keyword>
<organism evidence="12 13">
    <name type="scientific">Aeribacillus pallidus</name>
    <dbReference type="NCBI Taxonomy" id="33936"/>
    <lineage>
        <taxon>Bacteria</taxon>
        <taxon>Bacillati</taxon>
        <taxon>Bacillota</taxon>
        <taxon>Bacilli</taxon>
        <taxon>Bacillales</taxon>
        <taxon>Bacillaceae</taxon>
        <taxon>Aeribacillus</taxon>
    </lineage>
</organism>
<evidence type="ECO:0000256" key="8">
    <source>
        <dbReference type="ARBA" id="ARBA00023065"/>
    </source>
</evidence>
<keyword evidence="8" id="KW-0406">Ion transport</keyword>
<evidence type="ECO:0000256" key="6">
    <source>
        <dbReference type="ARBA" id="ARBA00022692"/>
    </source>
</evidence>
<keyword evidence="7 11" id="KW-1133">Transmembrane helix</keyword>
<dbReference type="AlphaFoldDB" id="A0A223E823"/>
<dbReference type="Pfam" id="PF01891">
    <property type="entry name" value="CbiM"/>
    <property type="match status" value="1"/>
</dbReference>
<evidence type="ECO:0000313" key="13">
    <source>
        <dbReference type="Proteomes" id="UP000214606"/>
    </source>
</evidence>
<dbReference type="GO" id="GO:0006824">
    <property type="term" value="P:cobalt ion transport"/>
    <property type="evidence" value="ECO:0007669"/>
    <property type="project" value="UniProtKB-KW"/>
</dbReference>
<evidence type="ECO:0000256" key="9">
    <source>
        <dbReference type="ARBA" id="ARBA00023136"/>
    </source>
</evidence>
<dbReference type="Gene3D" id="1.10.1760.20">
    <property type="match status" value="1"/>
</dbReference>
<dbReference type="InterPro" id="IPR018024">
    <property type="entry name" value="CbiM"/>
</dbReference>
<gene>
    <name evidence="12" type="ORF">AP3564_14995</name>
</gene>
<name>A0A223E823_9BACI</name>
<evidence type="ECO:0000256" key="3">
    <source>
        <dbReference type="ARBA" id="ARBA00022448"/>
    </source>
</evidence>
<reference evidence="12 13" key="1">
    <citation type="submission" date="2016-10" db="EMBL/GenBank/DDBJ databases">
        <title>The whole genome sequencing and assembly of Aeribacillus pallidus KCTC3564 strain.</title>
        <authorList>
            <person name="Lee Y.-J."/>
            <person name="Park M.-K."/>
            <person name="Yi H."/>
            <person name="Bahn Y.-S."/>
            <person name="Kim J.F."/>
            <person name="Lee D.-W."/>
        </authorList>
    </citation>
    <scope>NUCLEOTIDE SEQUENCE [LARGE SCALE GENOMIC DNA]</scope>
    <source>
        <strain evidence="12 13">KCTC3564</strain>
    </source>
</reference>
<evidence type="ECO:0000256" key="5">
    <source>
        <dbReference type="ARBA" id="ARBA00022573"/>
    </source>
</evidence>
<keyword evidence="6 11" id="KW-0812">Transmembrane</keyword>
<keyword evidence="3" id="KW-0813">Transport</keyword>
<dbReference type="InterPro" id="IPR002751">
    <property type="entry name" value="CbiM/NikMN"/>
</dbReference>
<proteinExistence type="predicted"/>
<evidence type="ECO:0000256" key="11">
    <source>
        <dbReference type="SAM" id="Phobius"/>
    </source>
</evidence>
<dbReference type="PANTHER" id="PTHR43627">
    <property type="match status" value="1"/>
</dbReference>
<dbReference type="Proteomes" id="UP000214606">
    <property type="component" value="Chromosome"/>
</dbReference>
<evidence type="ECO:0000313" key="12">
    <source>
        <dbReference type="EMBL" id="ASS91350.1"/>
    </source>
</evidence>
<sequence>MEKENNKSNNTHRCWAEKEAPNHFYSFLSRNRPSPCIFMHIMEGFLPIEWALFWWGVTLPSLIIGLLSIKKKLQEHPEFKMMLGLSGAFAFVLSALKK</sequence>
<protein>
    <submittedName>
        <fullName evidence="12">Uncharacterized protein</fullName>
    </submittedName>
</protein>
<dbReference type="GO" id="GO:0043190">
    <property type="term" value="C:ATP-binding cassette (ABC) transporter complex"/>
    <property type="evidence" value="ECO:0007669"/>
    <property type="project" value="InterPro"/>
</dbReference>
<evidence type="ECO:0000256" key="7">
    <source>
        <dbReference type="ARBA" id="ARBA00022989"/>
    </source>
</evidence>
<feature type="transmembrane region" description="Helical" evidence="11">
    <location>
        <begin position="79"/>
        <end position="96"/>
    </location>
</feature>
<dbReference type="GO" id="GO:0009236">
    <property type="term" value="P:cobalamin biosynthetic process"/>
    <property type="evidence" value="ECO:0007669"/>
    <property type="project" value="UniProtKB-KW"/>
</dbReference>